<dbReference type="OrthoDB" id="5150311at2"/>
<reference evidence="2 3" key="1">
    <citation type="journal article" date="2015" name="Stand. Genomic Sci.">
        <title>Genomic Encyclopedia of Bacterial and Archaeal Type Strains, Phase III: the genomes of soil and plant-associated and newly described type strains.</title>
        <authorList>
            <person name="Whitman W.B."/>
            <person name="Woyke T."/>
            <person name="Klenk H.P."/>
            <person name="Zhou Y."/>
            <person name="Lilburn T.G."/>
            <person name="Beck B.J."/>
            <person name="De Vos P."/>
            <person name="Vandamme P."/>
            <person name="Eisen J.A."/>
            <person name="Garrity G."/>
            <person name="Hugenholtz P."/>
            <person name="Kyrpides N.C."/>
        </authorList>
    </citation>
    <scope>NUCLEOTIDE SEQUENCE [LARGE SCALE GENOMIC DNA]</scope>
    <source>
        <strain evidence="2 3">AC4r</strain>
    </source>
</reference>
<proteinExistence type="predicted"/>
<sequence length="81" mass="8672">MNDQPRTPDASPAKKRDDGQEAFVPVGIVFIMLGVVFLITNDGMGPVAWTFIPVGFTFLVLGLSAVSSKRSRCDRDGESAA</sequence>
<keyword evidence="1" id="KW-0472">Membrane</keyword>
<name>A0A4Q7TTW9_9MICO</name>
<dbReference type="Proteomes" id="UP000292408">
    <property type="component" value="Unassembled WGS sequence"/>
</dbReference>
<evidence type="ECO:0000256" key="1">
    <source>
        <dbReference type="SAM" id="Phobius"/>
    </source>
</evidence>
<keyword evidence="3" id="KW-1185">Reference proteome</keyword>
<evidence type="ECO:0000313" key="3">
    <source>
        <dbReference type="Proteomes" id="UP000292408"/>
    </source>
</evidence>
<organism evidence="2 3">
    <name type="scientific">Microcella alkaliphila</name>
    <dbReference type="NCBI Taxonomy" id="279828"/>
    <lineage>
        <taxon>Bacteria</taxon>
        <taxon>Bacillati</taxon>
        <taxon>Actinomycetota</taxon>
        <taxon>Actinomycetes</taxon>
        <taxon>Micrococcales</taxon>
        <taxon>Microbacteriaceae</taxon>
        <taxon>Microcella</taxon>
    </lineage>
</organism>
<keyword evidence="1" id="KW-0812">Transmembrane</keyword>
<dbReference type="RefSeq" id="WP_130280955.1">
    <property type="nucleotide sequence ID" value="NZ_SGXT01000011.1"/>
</dbReference>
<feature type="transmembrane region" description="Helical" evidence="1">
    <location>
        <begin position="46"/>
        <end position="66"/>
    </location>
</feature>
<accession>A0A4Q7TTW9</accession>
<dbReference type="EMBL" id="SGXT01000011">
    <property type="protein sequence ID" value="RZT64405.1"/>
    <property type="molecule type" value="Genomic_DNA"/>
</dbReference>
<feature type="transmembrane region" description="Helical" evidence="1">
    <location>
        <begin position="21"/>
        <end position="40"/>
    </location>
</feature>
<gene>
    <name evidence="2" type="ORF">EV140_0655</name>
</gene>
<evidence type="ECO:0000313" key="2">
    <source>
        <dbReference type="EMBL" id="RZT64405.1"/>
    </source>
</evidence>
<keyword evidence="1" id="KW-1133">Transmembrane helix</keyword>
<protein>
    <submittedName>
        <fullName evidence="2">Uncharacterized protein</fullName>
    </submittedName>
</protein>
<dbReference type="AlphaFoldDB" id="A0A4Q7TTW9"/>
<comment type="caution">
    <text evidence="2">The sequence shown here is derived from an EMBL/GenBank/DDBJ whole genome shotgun (WGS) entry which is preliminary data.</text>
</comment>